<evidence type="ECO:0000313" key="10">
    <source>
        <dbReference type="Proteomes" id="UP000679725"/>
    </source>
</evidence>
<dbReference type="Proteomes" id="UP000679725">
    <property type="component" value="Unassembled WGS sequence"/>
</dbReference>
<dbReference type="PANTHER" id="PTHR35093">
    <property type="entry name" value="OUTER MEMBRANE PROTEIN NMB0088-RELATED"/>
    <property type="match status" value="1"/>
</dbReference>
<evidence type="ECO:0000313" key="9">
    <source>
        <dbReference type="EMBL" id="CAG5068687.1"/>
    </source>
</evidence>
<evidence type="ECO:0000256" key="3">
    <source>
        <dbReference type="ARBA" id="ARBA00022452"/>
    </source>
</evidence>
<evidence type="ECO:0000256" key="5">
    <source>
        <dbReference type="ARBA" id="ARBA00022729"/>
    </source>
</evidence>
<evidence type="ECO:0000256" key="8">
    <source>
        <dbReference type="SAM" id="SignalP"/>
    </source>
</evidence>
<evidence type="ECO:0008006" key="11">
    <source>
        <dbReference type="Google" id="ProtNLM"/>
    </source>
</evidence>
<accession>A0ABM8UMG3</accession>
<reference evidence="9 10" key="1">
    <citation type="submission" date="2021-04" db="EMBL/GenBank/DDBJ databases">
        <authorList>
            <person name="Rodrigo-Torres L."/>
            <person name="Arahal R. D."/>
            <person name="Lucena T."/>
        </authorList>
    </citation>
    <scope>NUCLEOTIDE SEQUENCE [LARGE SCALE GENOMIC DNA]</scope>
    <source>
        <strain evidence="9 10">CECT 9623</strain>
    </source>
</reference>
<feature type="signal peptide" evidence="8">
    <location>
        <begin position="1"/>
        <end position="30"/>
    </location>
</feature>
<keyword evidence="4" id="KW-0812">Transmembrane</keyword>
<keyword evidence="6" id="KW-0472">Membrane</keyword>
<comment type="subcellular location">
    <subcellularLocation>
        <location evidence="1">Cell outer membrane</location>
        <topology evidence="1">Multi-pass membrane protein</topology>
    </subcellularLocation>
</comment>
<evidence type="ECO:0000256" key="6">
    <source>
        <dbReference type="ARBA" id="ARBA00023136"/>
    </source>
</evidence>
<organism evidence="9 10">
    <name type="scientific">Dyadobacter linearis</name>
    <dbReference type="NCBI Taxonomy" id="2823330"/>
    <lineage>
        <taxon>Bacteria</taxon>
        <taxon>Pseudomonadati</taxon>
        <taxon>Bacteroidota</taxon>
        <taxon>Cytophagia</taxon>
        <taxon>Cytophagales</taxon>
        <taxon>Spirosomataceae</taxon>
        <taxon>Dyadobacter</taxon>
    </lineage>
</organism>
<dbReference type="InterPro" id="IPR005017">
    <property type="entry name" value="OMPP1/FadL/TodX"/>
</dbReference>
<name>A0ABM8UMG3_9BACT</name>
<dbReference type="PANTHER" id="PTHR35093:SF8">
    <property type="entry name" value="OUTER MEMBRANE PROTEIN NMB0088-RELATED"/>
    <property type="match status" value="1"/>
</dbReference>
<evidence type="ECO:0000256" key="1">
    <source>
        <dbReference type="ARBA" id="ARBA00004571"/>
    </source>
</evidence>
<gene>
    <name evidence="9" type="ORF">DYBT9623_01419</name>
</gene>
<keyword evidence="5 8" id="KW-0732">Signal</keyword>
<comment type="caution">
    <text evidence="9">The sequence shown here is derived from an EMBL/GenBank/DDBJ whole genome shotgun (WGS) entry which is preliminary data.</text>
</comment>
<sequence length="529" mass="58873">MIFVVFDMNRSQAKAILFFSFLIPSSTSFAQYASDAFRYSEINQTGTARFQAVGGNHAALGGDASTISGNPAGLGFFTRSEVSISPGLSNFNTDTKYIDRVTAAGKSSGNVANASLVITSQPGFQRKWKRTSLGISFSRQQSFQNKFNYTGLNNSSNFLDRAIEDANAAGYTDEDYAQELDDNQGTYRYLDHAYYQLQTIYPTNFVSTTEGYGSPYARDDARNATLQEGFFSSKGAQTQWTIAYAGNYNDKLFVGGSLGFSRIRYNYTHMLHDSIINASYFHSTTNYQDFSASGNGVNATFGLIYKFSPTIQVGASLTSPTFTAMRETFNQSVAANYIRGSITDDNGVDVGPRDRRISLVPNDFEYSIVSPFRGSAGATYFFNSSGFITGTLEFVGYSGMRLRTNFLTDQENDDFRTNNNAEVKDVYRNVVNARLGGEYRFGILRGRLGIAYFADPYYERIDGIKRDRMLYSAGLGARFNRIFVELAGTYSMYKATYTPYTLENPDKQFYTANISTKPLNLVLTLGYNF</sequence>
<proteinExistence type="inferred from homology"/>
<evidence type="ECO:0000256" key="7">
    <source>
        <dbReference type="ARBA" id="ARBA00023237"/>
    </source>
</evidence>
<evidence type="ECO:0000256" key="2">
    <source>
        <dbReference type="ARBA" id="ARBA00008163"/>
    </source>
</evidence>
<keyword evidence="7" id="KW-0998">Cell outer membrane</keyword>
<keyword evidence="10" id="KW-1185">Reference proteome</keyword>
<comment type="similarity">
    <text evidence="2">Belongs to the OmpP1/FadL family.</text>
</comment>
<feature type="chain" id="PRO_5045822162" description="Outer membrane protein transport protein (OMPP1/FadL/TodX)" evidence="8">
    <location>
        <begin position="31"/>
        <end position="529"/>
    </location>
</feature>
<dbReference type="Gene3D" id="2.40.160.60">
    <property type="entry name" value="Outer membrane protein transport protein (OMPP1/FadL/TodX)"/>
    <property type="match status" value="1"/>
</dbReference>
<protein>
    <recommendedName>
        <fullName evidence="11">Outer membrane protein transport protein (OMPP1/FadL/TodX)</fullName>
    </recommendedName>
</protein>
<keyword evidence="3" id="KW-1134">Transmembrane beta strand</keyword>
<dbReference type="SUPFAM" id="SSF56935">
    <property type="entry name" value="Porins"/>
    <property type="match status" value="1"/>
</dbReference>
<dbReference type="EMBL" id="CAJRAU010000002">
    <property type="protein sequence ID" value="CAG5068687.1"/>
    <property type="molecule type" value="Genomic_DNA"/>
</dbReference>
<evidence type="ECO:0000256" key="4">
    <source>
        <dbReference type="ARBA" id="ARBA00022692"/>
    </source>
</evidence>